<accession>A0A4C1SBG5</accession>
<keyword evidence="2" id="KW-1185">Reference proteome</keyword>
<organism evidence="1 2">
    <name type="scientific">Eumeta variegata</name>
    <name type="common">Bagworm moth</name>
    <name type="synonym">Eumeta japonica</name>
    <dbReference type="NCBI Taxonomy" id="151549"/>
    <lineage>
        <taxon>Eukaryota</taxon>
        <taxon>Metazoa</taxon>
        <taxon>Ecdysozoa</taxon>
        <taxon>Arthropoda</taxon>
        <taxon>Hexapoda</taxon>
        <taxon>Insecta</taxon>
        <taxon>Pterygota</taxon>
        <taxon>Neoptera</taxon>
        <taxon>Endopterygota</taxon>
        <taxon>Lepidoptera</taxon>
        <taxon>Glossata</taxon>
        <taxon>Ditrysia</taxon>
        <taxon>Tineoidea</taxon>
        <taxon>Psychidae</taxon>
        <taxon>Oiketicinae</taxon>
        <taxon>Eumeta</taxon>
    </lineage>
</organism>
<sequence length="95" mass="10889">MPAELQTLPIRKKAEERLPGQLIRIYKWSCSDLINARDRRRLPNAANRTAVTTHRYRIAARQSAAPGPQSRRQNVENISLPALRGSNRVLIEFRS</sequence>
<evidence type="ECO:0000313" key="2">
    <source>
        <dbReference type="Proteomes" id="UP000299102"/>
    </source>
</evidence>
<name>A0A4C1SBG5_EUMVA</name>
<proteinExistence type="predicted"/>
<dbReference type="EMBL" id="BGZK01003188">
    <property type="protein sequence ID" value="GBO98429.1"/>
    <property type="molecule type" value="Genomic_DNA"/>
</dbReference>
<reference evidence="1 2" key="1">
    <citation type="journal article" date="2019" name="Commun. Biol.">
        <title>The bagworm genome reveals a unique fibroin gene that provides high tensile strength.</title>
        <authorList>
            <person name="Kono N."/>
            <person name="Nakamura H."/>
            <person name="Ohtoshi R."/>
            <person name="Tomita M."/>
            <person name="Numata K."/>
            <person name="Arakawa K."/>
        </authorList>
    </citation>
    <scope>NUCLEOTIDE SEQUENCE [LARGE SCALE GENOMIC DNA]</scope>
</reference>
<gene>
    <name evidence="1" type="ORF">EVAR_67980_1</name>
</gene>
<dbReference type="Proteomes" id="UP000299102">
    <property type="component" value="Unassembled WGS sequence"/>
</dbReference>
<protein>
    <submittedName>
        <fullName evidence="1">Uncharacterized protein</fullName>
    </submittedName>
</protein>
<evidence type="ECO:0000313" key="1">
    <source>
        <dbReference type="EMBL" id="GBO98429.1"/>
    </source>
</evidence>
<comment type="caution">
    <text evidence="1">The sequence shown here is derived from an EMBL/GenBank/DDBJ whole genome shotgun (WGS) entry which is preliminary data.</text>
</comment>
<dbReference type="AlphaFoldDB" id="A0A4C1SBG5"/>